<dbReference type="RefSeq" id="WP_141631716.1">
    <property type="nucleotide sequence ID" value="NZ_VIGB01000001.1"/>
</dbReference>
<keyword evidence="2" id="KW-1185">Reference proteome</keyword>
<evidence type="ECO:0000313" key="2">
    <source>
        <dbReference type="Proteomes" id="UP000319103"/>
    </source>
</evidence>
<gene>
    <name evidence="1" type="ORF">E6W39_00445</name>
</gene>
<proteinExistence type="predicted"/>
<comment type="caution">
    <text evidence="1">The sequence shown here is derived from an EMBL/GenBank/DDBJ whole genome shotgun (WGS) entry which is preliminary data.</text>
</comment>
<dbReference type="InterPro" id="IPR038764">
    <property type="entry name" value="GNAT_N_AcTrfase_prd"/>
</dbReference>
<protein>
    <submittedName>
        <fullName evidence="1">Uncharacterized protein</fullName>
    </submittedName>
</protein>
<organism evidence="1 2">
    <name type="scientific">Kitasatospora acidiphila</name>
    <dbReference type="NCBI Taxonomy" id="2567942"/>
    <lineage>
        <taxon>Bacteria</taxon>
        <taxon>Bacillati</taxon>
        <taxon>Actinomycetota</taxon>
        <taxon>Actinomycetes</taxon>
        <taxon>Kitasatosporales</taxon>
        <taxon>Streptomycetaceae</taxon>
        <taxon>Kitasatospora</taxon>
    </lineage>
</organism>
<dbReference type="PANTHER" id="PTHR41700">
    <property type="entry name" value="GCN5-RELATED N-ACETYLTRANSFERASE"/>
    <property type="match status" value="1"/>
</dbReference>
<dbReference type="OrthoDB" id="9797990at2"/>
<sequence>MRWTFDPLLRRNARFNLRSLGAEAVAYLPDFYGPLSDGLNALEETDRLAVHWRLTSERATQAARRRLPKPDRAVPSGAELVVDHQGTPASATPDAPAQLVAVPPDIDLLRANDRPAAAHWRRVVRTALITALADGYRIADFTSDGCYLLLPH</sequence>
<dbReference type="AlphaFoldDB" id="A0A540WGB3"/>
<dbReference type="PANTHER" id="PTHR41700:SF1">
    <property type="entry name" value="N-ACETYLTRANSFERASE DOMAIN-CONTAINING PROTEIN"/>
    <property type="match status" value="1"/>
</dbReference>
<dbReference type="EMBL" id="VIGB01000001">
    <property type="protein sequence ID" value="TQF08055.1"/>
    <property type="molecule type" value="Genomic_DNA"/>
</dbReference>
<name>A0A540WGB3_9ACTN</name>
<evidence type="ECO:0000313" key="1">
    <source>
        <dbReference type="EMBL" id="TQF08055.1"/>
    </source>
</evidence>
<dbReference type="Proteomes" id="UP000319103">
    <property type="component" value="Unassembled WGS sequence"/>
</dbReference>
<accession>A0A540WGB3</accession>
<reference evidence="1 2" key="1">
    <citation type="submission" date="2019-06" db="EMBL/GenBank/DDBJ databases">
        <title>Description of Kitasatospora acidophila sp. nov. isolated from pine grove soil, and reclassification of Streptomyces novaecaesareae to Kitasatospora novaeceasareae comb. nov.</title>
        <authorList>
            <person name="Kim M.J."/>
        </authorList>
    </citation>
    <scope>NUCLEOTIDE SEQUENCE [LARGE SCALE GENOMIC DNA]</scope>
    <source>
        <strain evidence="1 2">MMS16-CNU292</strain>
    </source>
</reference>